<dbReference type="AlphaFoldDB" id="A0A8J3TKP4"/>
<keyword evidence="2" id="KW-1185">Reference proteome</keyword>
<name>A0A8J3TKP4_9ACTN</name>
<protein>
    <submittedName>
        <fullName evidence="1">Uncharacterized protein</fullName>
    </submittedName>
</protein>
<comment type="caution">
    <text evidence="1">The sequence shown here is derived from an EMBL/GenBank/DDBJ whole genome shotgun (WGS) entry which is preliminary data.</text>
</comment>
<dbReference type="RefSeq" id="WP_203951539.1">
    <property type="nucleotide sequence ID" value="NZ_BOOO01000004.1"/>
</dbReference>
<dbReference type="EMBL" id="BOOO01000004">
    <property type="protein sequence ID" value="GII27476.1"/>
    <property type="molecule type" value="Genomic_DNA"/>
</dbReference>
<sequence>MNGENRPTTRTKLLIGAVGLVVAGVLLVPVTAAVVDSMPGCETQADRDTEALRSSIVRSEPMLLTEITSHSDCDSGGDPWLEFATPYGTSAATVTDQYMSAGWAPASYSSAELAGPDEETAVGVTKTLGGRRILMIITTKQGSGRVTGQMAFDS</sequence>
<evidence type="ECO:0000313" key="1">
    <source>
        <dbReference type="EMBL" id="GII27476.1"/>
    </source>
</evidence>
<dbReference type="Proteomes" id="UP000650628">
    <property type="component" value="Unassembled WGS sequence"/>
</dbReference>
<reference evidence="1 2" key="1">
    <citation type="submission" date="2021-01" db="EMBL/GenBank/DDBJ databases">
        <title>Whole genome shotgun sequence of Planotetraspora mira NBRC 15435.</title>
        <authorList>
            <person name="Komaki H."/>
            <person name="Tamura T."/>
        </authorList>
    </citation>
    <scope>NUCLEOTIDE SEQUENCE [LARGE SCALE GENOMIC DNA]</scope>
    <source>
        <strain evidence="1 2">NBRC 15435</strain>
    </source>
</reference>
<accession>A0A8J3TKP4</accession>
<proteinExistence type="predicted"/>
<evidence type="ECO:0000313" key="2">
    <source>
        <dbReference type="Proteomes" id="UP000650628"/>
    </source>
</evidence>
<organism evidence="1 2">
    <name type="scientific">Planotetraspora mira</name>
    <dbReference type="NCBI Taxonomy" id="58121"/>
    <lineage>
        <taxon>Bacteria</taxon>
        <taxon>Bacillati</taxon>
        <taxon>Actinomycetota</taxon>
        <taxon>Actinomycetes</taxon>
        <taxon>Streptosporangiales</taxon>
        <taxon>Streptosporangiaceae</taxon>
        <taxon>Planotetraspora</taxon>
    </lineage>
</organism>
<gene>
    <name evidence="1" type="ORF">Pmi06nite_09180</name>
</gene>